<name>A0AAD3NJD2_LATJO</name>
<dbReference type="PANTHER" id="PTHR47421:SF1">
    <property type="entry name" value="GS HOMEOBOX 2"/>
    <property type="match status" value="1"/>
</dbReference>
<reference evidence="1" key="1">
    <citation type="submission" date="2022-08" db="EMBL/GenBank/DDBJ databases">
        <title>Genome sequencing of akame (Lates japonicus).</title>
        <authorList>
            <person name="Hashiguchi Y."/>
            <person name="Takahashi H."/>
        </authorList>
    </citation>
    <scope>NUCLEOTIDE SEQUENCE</scope>
    <source>
        <strain evidence="1">Kochi</strain>
    </source>
</reference>
<organism evidence="1 2">
    <name type="scientific">Lates japonicus</name>
    <name type="common">Japanese lates</name>
    <dbReference type="NCBI Taxonomy" id="270547"/>
    <lineage>
        <taxon>Eukaryota</taxon>
        <taxon>Metazoa</taxon>
        <taxon>Chordata</taxon>
        <taxon>Craniata</taxon>
        <taxon>Vertebrata</taxon>
        <taxon>Euteleostomi</taxon>
        <taxon>Actinopterygii</taxon>
        <taxon>Neopterygii</taxon>
        <taxon>Teleostei</taxon>
        <taxon>Neoteleostei</taxon>
        <taxon>Acanthomorphata</taxon>
        <taxon>Carangaria</taxon>
        <taxon>Carangaria incertae sedis</taxon>
        <taxon>Centropomidae</taxon>
        <taxon>Lates</taxon>
    </lineage>
</organism>
<keyword evidence="1" id="KW-0371">Homeobox</keyword>
<dbReference type="GO" id="GO:0000981">
    <property type="term" value="F:DNA-binding transcription factor activity, RNA polymerase II-specific"/>
    <property type="evidence" value="ECO:0007669"/>
    <property type="project" value="TreeGrafter"/>
</dbReference>
<comment type="caution">
    <text evidence="1">The sequence shown here is derived from an EMBL/GenBank/DDBJ whole genome shotgun (WGS) entry which is preliminary data.</text>
</comment>
<dbReference type="GO" id="GO:1990837">
    <property type="term" value="F:sequence-specific double-stranded DNA binding"/>
    <property type="evidence" value="ECO:0007669"/>
    <property type="project" value="TreeGrafter"/>
</dbReference>
<sequence length="90" mass="9386">MGLSVCPLCVTSHIHSSRSGIPMLEGSVSRSGGTVLSEDSAPAAPALAHPTYTCCTPTFSVTDPRRYHHLSLAPVCYSLSSQPELCSAPV</sequence>
<dbReference type="AlphaFoldDB" id="A0AAD3NJD2"/>
<keyword evidence="1" id="KW-0238">DNA-binding</keyword>
<protein>
    <submittedName>
        <fullName evidence="1">GS homeobox 2</fullName>
    </submittedName>
</protein>
<accession>A0AAD3NJD2</accession>
<evidence type="ECO:0000313" key="1">
    <source>
        <dbReference type="EMBL" id="GLD73991.1"/>
    </source>
</evidence>
<dbReference type="Proteomes" id="UP001279410">
    <property type="component" value="Unassembled WGS sequence"/>
</dbReference>
<dbReference type="PANTHER" id="PTHR47421">
    <property type="entry name" value="GS HOMEOBOX 2"/>
    <property type="match status" value="1"/>
</dbReference>
<gene>
    <name evidence="1" type="ORF">AKAME5_002531700</name>
</gene>
<dbReference type="GO" id="GO:0005634">
    <property type="term" value="C:nucleus"/>
    <property type="evidence" value="ECO:0007669"/>
    <property type="project" value="TreeGrafter"/>
</dbReference>
<dbReference type="InterPro" id="IPR042191">
    <property type="entry name" value="GSH1/2"/>
</dbReference>
<dbReference type="EMBL" id="BRZM01001940">
    <property type="protein sequence ID" value="GLD73991.1"/>
    <property type="molecule type" value="Genomic_DNA"/>
</dbReference>
<evidence type="ECO:0000313" key="2">
    <source>
        <dbReference type="Proteomes" id="UP001279410"/>
    </source>
</evidence>
<keyword evidence="2" id="KW-1185">Reference proteome</keyword>
<proteinExistence type="predicted"/>